<dbReference type="CDD" id="cd18787">
    <property type="entry name" value="SF2_C_DEAD"/>
    <property type="match status" value="1"/>
</dbReference>
<dbReference type="Pfam" id="PF00270">
    <property type="entry name" value="DEAD"/>
    <property type="match status" value="1"/>
</dbReference>
<evidence type="ECO:0000256" key="5">
    <source>
        <dbReference type="ARBA" id="ARBA00022806"/>
    </source>
</evidence>
<feature type="region of interest" description="Disordered" evidence="12">
    <location>
        <begin position="1"/>
        <end position="61"/>
    </location>
</feature>
<dbReference type="InterPro" id="IPR050079">
    <property type="entry name" value="DEAD_box_RNA_helicase"/>
</dbReference>
<evidence type="ECO:0000256" key="6">
    <source>
        <dbReference type="ARBA" id="ARBA00022840"/>
    </source>
</evidence>
<reference evidence="16" key="1">
    <citation type="submission" date="2022-07" db="EMBL/GenBank/DDBJ databases">
        <title>Parvularcula maris sp. nov., an algicidal bacterium isolated from seawater.</title>
        <authorList>
            <person name="Li F."/>
        </authorList>
    </citation>
    <scope>NUCLEOTIDE SEQUENCE</scope>
    <source>
        <strain evidence="16">BGMRC 0090</strain>
    </source>
</reference>
<feature type="domain" description="Helicase C-terminal" evidence="14">
    <location>
        <begin position="298"/>
        <end position="449"/>
    </location>
</feature>
<evidence type="ECO:0000313" key="17">
    <source>
        <dbReference type="Proteomes" id="UP001142610"/>
    </source>
</evidence>
<dbReference type="PROSITE" id="PS51195">
    <property type="entry name" value="Q_MOTIF"/>
    <property type="match status" value="1"/>
</dbReference>
<keyword evidence="17" id="KW-1185">Reference proteome</keyword>
<keyword evidence="6 11" id="KW-0067">ATP-binding</keyword>
<evidence type="ECO:0000256" key="2">
    <source>
        <dbReference type="ARBA" id="ARBA00022490"/>
    </source>
</evidence>
<dbReference type="GO" id="GO:0003724">
    <property type="term" value="F:RNA helicase activity"/>
    <property type="evidence" value="ECO:0007669"/>
    <property type="project" value="UniProtKB-EC"/>
</dbReference>
<dbReference type="RefSeq" id="WP_256619340.1">
    <property type="nucleotide sequence ID" value="NZ_JANIBC010000005.1"/>
</dbReference>
<evidence type="ECO:0000256" key="10">
    <source>
        <dbReference type="PROSITE-ProRule" id="PRU00552"/>
    </source>
</evidence>
<dbReference type="EMBL" id="JANIBC010000005">
    <property type="protein sequence ID" value="MCQ8185454.1"/>
    <property type="molecule type" value="Genomic_DNA"/>
</dbReference>
<dbReference type="CDD" id="cd00268">
    <property type="entry name" value="DEADc"/>
    <property type="match status" value="1"/>
</dbReference>
<dbReference type="SMART" id="SM00487">
    <property type="entry name" value="DEXDc"/>
    <property type="match status" value="1"/>
</dbReference>
<feature type="compositionally biased region" description="Acidic residues" evidence="12">
    <location>
        <begin position="46"/>
        <end position="61"/>
    </location>
</feature>
<dbReference type="InterPro" id="IPR014001">
    <property type="entry name" value="Helicase_ATP-bd"/>
</dbReference>
<dbReference type="GO" id="GO:0005524">
    <property type="term" value="F:ATP binding"/>
    <property type="evidence" value="ECO:0007669"/>
    <property type="project" value="UniProtKB-KW"/>
</dbReference>
<name>A0A9X2L9K6_9PROT</name>
<dbReference type="InterPro" id="IPR027417">
    <property type="entry name" value="P-loop_NTPase"/>
</dbReference>
<dbReference type="PANTHER" id="PTHR47959">
    <property type="entry name" value="ATP-DEPENDENT RNA HELICASE RHLE-RELATED"/>
    <property type="match status" value="1"/>
</dbReference>
<evidence type="ECO:0000256" key="9">
    <source>
        <dbReference type="ARBA" id="ARBA00074363"/>
    </source>
</evidence>
<evidence type="ECO:0000256" key="7">
    <source>
        <dbReference type="ARBA" id="ARBA00038437"/>
    </source>
</evidence>
<feature type="compositionally biased region" description="Basic and acidic residues" evidence="12">
    <location>
        <begin position="459"/>
        <end position="507"/>
    </location>
</feature>
<comment type="catalytic activity">
    <reaction evidence="8">
        <text>ATP + H2O = ADP + phosphate + H(+)</text>
        <dbReference type="Rhea" id="RHEA:13065"/>
        <dbReference type="ChEBI" id="CHEBI:15377"/>
        <dbReference type="ChEBI" id="CHEBI:15378"/>
        <dbReference type="ChEBI" id="CHEBI:30616"/>
        <dbReference type="ChEBI" id="CHEBI:43474"/>
        <dbReference type="ChEBI" id="CHEBI:456216"/>
        <dbReference type="EC" id="3.6.4.13"/>
    </reaction>
</comment>
<gene>
    <name evidence="16" type="ORF">NOG11_08605</name>
</gene>
<comment type="caution">
    <text evidence="16">The sequence shown here is derived from an EMBL/GenBank/DDBJ whole genome shotgun (WGS) entry which is preliminary data.</text>
</comment>
<dbReference type="GO" id="GO:0016787">
    <property type="term" value="F:hydrolase activity"/>
    <property type="evidence" value="ECO:0007669"/>
    <property type="project" value="UniProtKB-KW"/>
</dbReference>
<dbReference type="PANTHER" id="PTHR47959:SF13">
    <property type="entry name" value="ATP-DEPENDENT RNA HELICASE RHLE"/>
    <property type="match status" value="1"/>
</dbReference>
<evidence type="ECO:0000259" key="15">
    <source>
        <dbReference type="PROSITE" id="PS51195"/>
    </source>
</evidence>
<dbReference type="Pfam" id="PF00271">
    <property type="entry name" value="Helicase_C"/>
    <property type="match status" value="1"/>
</dbReference>
<evidence type="ECO:0000256" key="3">
    <source>
        <dbReference type="ARBA" id="ARBA00022741"/>
    </source>
</evidence>
<dbReference type="GO" id="GO:0042255">
    <property type="term" value="P:ribosome assembly"/>
    <property type="evidence" value="ECO:0007669"/>
    <property type="project" value="UniProtKB-ARBA"/>
</dbReference>
<evidence type="ECO:0000256" key="4">
    <source>
        <dbReference type="ARBA" id="ARBA00022801"/>
    </source>
</evidence>
<dbReference type="InterPro" id="IPR001650">
    <property type="entry name" value="Helicase_C-like"/>
</dbReference>
<evidence type="ECO:0000256" key="11">
    <source>
        <dbReference type="RuleBase" id="RU000492"/>
    </source>
</evidence>
<dbReference type="GO" id="GO:0003676">
    <property type="term" value="F:nucleic acid binding"/>
    <property type="evidence" value="ECO:0007669"/>
    <property type="project" value="InterPro"/>
</dbReference>
<dbReference type="FunFam" id="3.40.50.300:FF:000108">
    <property type="entry name" value="ATP-dependent RNA helicase RhlE"/>
    <property type="match status" value="1"/>
</dbReference>
<evidence type="ECO:0000256" key="12">
    <source>
        <dbReference type="SAM" id="MobiDB-lite"/>
    </source>
</evidence>
<comment type="similarity">
    <text evidence="7 11">Belongs to the DEAD box helicase family.</text>
</comment>
<dbReference type="Proteomes" id="UP001142610">
    <property type="component" value="Unassembled WGS sequence"/>
</dbReference>
<dbReference type="PROSITE" id="PS51194">
    <property type="entry name" value="HELICASE_CTER"/>
    <property type="match status" value="1"/>
</dbReference>
<evidence type="ECO:0000256" key="8">
    <source>
        <dbReference type="ARBA" id="ARBA00047984"/>
    </source>
</evidence>
<keyword evidence="4 11" id="KW-0378">Hydrolase</keyword>
<evidence type="ECO:0000259" key="14">
    <source>
        <dbReference type="PROSITE" id="PS51194"/>
    </source>
</evidence>
<dbReference type="SUPFAM" id="SSF52540">
    <property type="entry name" value="P-loop containing nucleoside triphosphate hydrolases"/>
    <property type="match status" value="2"/>
</dbReference>
<feature type="short sequence motif" description="Q motif" evidence="10">
    <location>
        <begin position="64"/>
        <end position="92"/>
    </location>
</feature>
<keyword evidence="5 11" id="KW-0347">Helicase</keyword>
<feature type="domain" description="Helicase ATP-binding" evidence="13">
    <location>
        <begin position="95"/>
        <end position="268"/>
    </location>
</feature>
<keyword evidence="2" id="KW-0963">Cytoplasm</keyword>
<dbReference type="InterPro" id="IPR011545">
    <property type="entry name" value="DEAD/DEAH_box_helicase_dom"/>
</dbReference>
<dbReference type="EC" id="3.6.4.13" evidence="1"/>
<proteinExistence type="inferred from homology"/>
<sequence>MSTDNDKAETPTLDDSQTPAPEVVSGAAEMAEERPAEPETATQDTVEPEAEAQEETASEDEVNVKFADLGLDEKLLKGILDAGYDTPTPIQAKAIPEALQGRDVLGIAQTGTGKTAAFTIPMIHRLSRGRARARMPRSLVLAPTRELAAQVSESFEKYGKYHKLSMALLIGGVSFKDQEMALTRGVDVLIATPGRLLDHFERGKLLLTGLEVMVVDEADRMLDMGFIPDIERIFNLTPFTRQTLFFSATMPPEITRLTQAFLSAPARIEVSRPAQTAETIRQLQVVLPKGDDRLKRATLRQVIDTAEGLKNGIIFCNRKKNVDIVAKSLQKYGYDARPIHGDLAQAFRMETLQKFRDGELKLLVASDVAARGLDIPEVSHVFNYDVPVNADDYVHRIGRTGRAGRKGTAVMLVTGGDDKQFRAVLKTTGMEEIEELDLKEFFEGYKEEDRPQRGSRSGGRGERSDRGERSERGRGRGRGRRDDGPAMTHADDVKGFGDHVPDFMKVA</sequence>
<keyword evidence="3 11" id="KW-0547">Nucleotide-binding</keyword>
<evidence type="ECO:0000259" key="13">
    <source>
        <dbReference type="PROSITE" id="PS51192"/>
    </source>
</evidence>
<dbReference type="AlphaFoldDB" id="A0A9X2L9K6"/>
<dbReference type="GO" id="GO:0009266">
    <property type="term" value="P:response to temperature stimulus"/>
    <property type="evidence" value="ECO:0007669"/>
    <property type="project" value="UniProtKB-ARBA"/>
</dbReference>
<dbReference type="PROSITE" id="PS51192">
    <property type="entry name" value="HELICASE_ATP_BIND_1"/>
    <property type="match status" value="1"/>
</dbReference>
<protein>
    <recommendedName>
        <fullName evidence="9">DEAD-box ATP-dependent RNA helicase RhpA</fullName>
        <ecNumber evidence="1">3.6.4.13</ecNumber>
    </recommendedName>
</protein>
<dbReference type="InterPro" id="IPR014014">
    <property type="entry name" value="RNA_helicase_DEAD_Q_motif"/>
</dbReference>
<dbReference type="InterPro" id="IPR000629">
    <property type="entry name" value="RNA-helicase_DEAD-box_CS"/>
</dbReference>
<evidence type="ECO:0000313" key="16">
    <source>
        <dbReference type="EMBL" id="MCQ8185454.1"/>
    </source>
</evidence>
<evidence type="ECO:0000256" key="1">
    <source>
        <dbReference type="ARBA" id="ARBA00012552"/>
    </source>
</evidence>
<organism evidence="16 17">
    <name type="scientific">Parvularcula maris</name>
    <dbReference type="NCBI Taxonomy" id="2965077"/>
    <lineage>
        <taxon>Bacteria</taxon>
        <taxon>Pseudomonadati</taxon>
        <taxon>Pseudomonadota</taxon>
        <taxon>Alphaproteobacteria</taxon>
        <taxon>Parvularculales</taxon>
        <taxon>Parvularculaceae</taxon>
        <taxon>Parvularcula</taxon>
    </lineage>
</organism>
<feature type="region of interest" description="Disordered" evidence="12">
    <location>
        <begin position="444"/>
        <end position="507"/>
    </location>
</feature>
<dbReference type="SMART" id="SM00490">
    <property type="entry name" value="HELICc"/>
    <property type="match status" value="1"/>
</dbReference>
<dbReference type="PROSITE" id="PS00039">
    <property type="entry name" value="DEAD_ATP_HELICASE"/>
    <property type="match status" value="1"/>
</dbReference>
<dbReference type="GO" id="GO:0005829">
    <property type="term" value="C:cytosol"/>
    <property type="evidence" value="ECO:0007669"/>
    <property type="project" value="TreeGrafter"/>
</dbReference>
<dbReference type="InterPro" id="IPR044742">
    <property type="entry name" value="DEAD/DEAH_RhlB"/>
</dbReference>
<accession>A0A9X2L9K6</accession>
<feature type="domain" description="DEAD-box RNA helicase Q" evidence="15">
    <location>
        <begin position="64"/>
        <end position="92"/>
    </location>
</feature>
<dbReference type="Gene3D" id="3.40.50.300">
    <property type="entry name" value="P-loop containing nucleotide triphosphate hydrolases"/>
    <property type="match status" value="2"/>
</dbReference>